<organism evidence="4 5">
    <name type="scientific">Gardnerella vaginalis</name>
    <dbReference type="NCBI Taxonomy" id="2702"/>
    <lineage>
        <taxon>Bacteria</taxon>
        <taxon>Bacillati</taxon>
        <taxon>Actinomycetota</taxon>
        <taxon>Actinomycetes</taxon>
        <taxon>Bifidobacteriales</taxon>
        <taxon>Bifidobacteriaceae</taxon>
        <taxon>Gardnerella</taxon>
    </lineage>
</organism>
<dbReference type="InterPro" id="IPR045039">
    <property type="entry name" value="NSI-like"/>
</dbReference>
<dbReference type="GO" id="GO:0005737">
    <property type="term" value="C:cytoplasm"/>
    <property type="evidence" value="ECO:0007669"/>
    <property type="project" value="TreeGrafter"/>
</dbReference>
<dbReference type="CDD" id="cd04301">
    <property type="entry name" value="NAT_SF"/>
    <property type="match status" value="1"/>
</dbReference>
<evidence type="ECO:0000313" key="5">
    <source>
        <dbReference type="Proteomes" id="UP000258888"/>
    </source>
</evidence>
<evidence type="ECO:0000259" key="3">
    <source>
        <dbReference type="PROSITE" id="PS51186"/>
    </source>
</evidence>
<keyword evidence="1 4" id="KW-0808">Transferase</keyword>
<dbReference type="EMBL" id="LSLH01000001">
    <property type="protein sequence ID" value="RFD74759.1"/>
    <property type="molecule type" value="Genomic_DNA"/>
</dbReference>
<dbReference type="GO" id="GO:0008080">
    <property type="term" value="F:N-acetyltransferase activity"/>
    <property type="evidence" value="ECO:0007669"/>
    <property type="project" value="InterPro"/>
</dbReference>
<sequence length="141" mass="15815">MNLADVQIKEYEKYNSKDILRLYDSVGWSSYTDDLVALENGFNNSLKVLAAYKNDELVGIVRAVGDGYTVVLIQDILVLPEYQRQGIGSALLKAIVDCYPNVRQIQLTTDCTEKTIAFYKSAGFIELSEIECCGFIKDRAL</sequence>
<comment type="caution">
    <text evidence="4">The sequence shown here is derived from an EMBL/GenBank/DDBJ whole genome shotgun (WGS) entry which is preliminary data.</text>
</comment>
<accession>A0A3E1IP29</accession>
<protein>
    <submittedName>
        <fullName evidence="4">GNAT family acetyltransferase</fullName>
    </submittedName>
</protein>
<dbReference type="AlphaFoldDB" id="A0A3E1IP29"/>
<feature type="domain" description="N-acetyltransferase" evidence="3">
    <location>
        <begin position="6"/>
        <end position="141"/>
    </location>
</feature>
<keyword evidence="5" id="KW-1185">Reference proteome</keyword>
<evidence type="ECO:0000256" key="2">
    <source>
        <dbReference type="ARBA" id="ARBA00023315"/>
    </source>
</evidence>
<dbReference type="Gene3D" id="3.40.630.30">
    <property type="match status" value="1"/>
</dbReference>
<dbReference type="Pfam" id="PF13508">
    <property type="entry name" value="Acetyltransf_7"/>
    <property type="match status" value="1"/>
</dbReference>
<dbReference type="PANTHER" id="PTHR43626:SF4">
    <property type="entry name" value="GCN5-RELATED N-ACETYLTRANSFERASE 2, CHLOROPLASTIC"/>
    <property type="match status" value="1"/>
</dbReference>
<dbReference type="SUPFAM" id="SSF55729">
    <property type="entry name" value="Acyl-CoA N-acyltransferases (Nat)"/>
    <property type="match status" value="1"/>
</dbReference>
<name>A0A3E1IP29_GARVA</name>
<dbReference type="InterPro" id="IPR016181">
    <property type="entry name" value="Acyl_CoA_acyltransferase"/>
</dbReference>
<gene>
    <name evidence="4" type="ORF">AXE76_00625</name>
</gene>
<dbReference type="PANTHER" id="PTHR43626">
    <property type="entry name" value="ACYL-COA N-ACYLTRANSFERASE"/>
    <property type="match status" value="1"/>
</dbReference>
<evidence type="ECO:0000313" key="4">
    <source>
        <dbReference type="EMBL" id="RFD74759.1"/>
    </source>
</evidence>
<keyword evidence="2" id="KW-0012">Acyltransferase</keyword>
<dbReference type="Proteomes" id="UP000258888">
    <property type="component" value="Unassembled WGS sequence"/>
</dbReference>
<dbReference type="InterPro" id="IPR000182">
    <property type="entry name" value="GNAT_dom"/>
</dbReference>
<dbReference type="PROSITE" id="PS51186">
    <property type="entry name" value="GNAT"/>
    <property type="match status" value="1"/>
</dbReference>
<dbReference type="RefSeq" id="WP_004136380.1">
    <property type="nucleotide sequence ID" value="NZ_CP160093.1"/>
</dbReference>
<reference evidence="4 5" key="1">
    <citation type="submission" date="2016-02" db="EMBL/GenBank/DDBJ databases">
        <title>Gardnerella vaginalis Subgroups Defined by cpn60 Sequencing and Sialidase Activity in Isolates from Canada, Belgium and Kenya.</title>
        <authorList>
            <person name="Schellenberg J."/>
            <person name="Paramel Jayaprakash T."/>
            <person name="Withana Gamage N."/>
            <person name="Patterson M.H."/>
            <person name="Vaneechoutte M."/>
            <person name="Hill J.E."/>
        </authorList>
    </citation>
    <scope>NUCLEOTIDE SEQUENCE [LARGE SCALE GENOMIC DNA]</scope>
    <source>
        <strain evidence="4 5">N160</strain>
    </source>
</reference>
<proteinExistence type="predicted"/>
<evidence type="ECO:0000256" key="1">
    <source>
        <dbReference type="ARBA" id="ARBA00022679"/>
    </source>
</evidence>